<keyword evidence="8" id="KW-0032">Aminotransferase</keyword>
<dbReference type="InterPro" id="IPR015422">
    <property type="entry name" value="PyrdxlP-dep_Trfase_small"/>
</dbReference>
<dbReference type="Pfam" id="PF00155">
    <property type="entry name" value="Aminotran_1_2"/>
    <property type="match status" value="1"/>
</dbReference>
<dbReference type="Gene3D" id="3.40.640.10">
    <property type="entry name" value="Type I PLP-dependent aspartate aminotransferase-like (Major domain)"/>
    <property type="match status" value="1"/>
</dbReference>
<comment type="similarity">
    <text evidence="3">Belongs to the class-II pyridoxal-phosphate-dependent aminotransferase family. BioF subfamily.</text>
</comment>
<dbReference type="PANTHER" id="PTHR13693">
    <property type="entry name" value="CLASS II AMINOTRANSFERASE/8-AMINO-7-OXONONANOATE SYNTHASE"/>
    <property type="match status" value="1"/>
</dbReference>
<dbReference type="EMBL" id="CP045652">
    <property type="protein sequence ID" value="QGA26822.1"/>
    <property type="molecule type" value="Genomic_DNA"/>
</dbReference>
<dbReference type="PANTHER" id="PTHR13693:SF77">
    <property type="entry name" value="8-AMINO-7-OXONONANOATE SYNTHASE"/>
    <property type="match status" value="1"/>
</dbReference>
<dbReference type="InterPro" id="IPR001917">
    <property type="entry name" value="Aminotrans_II_pyridoxalP_BS"/>
</dbReference>
<dbReference type="InterPro" id="IPR004839">
    <property type="entry name" value="Aminotransferase_I/II_large"/>
</dbReference>
<comment type="pathway">
    <text evidence="2">Lipid metabolism.</text>
</comment>
<dbReference type="SUPFAM" id="SSF53383">
    <property type="entry name" value="PLP-dependent transferases"/>
    <property type="match status" value="1"/>
</dbReference>
<evidence type="ECO:0000313" key="8">
    <source>
        <dbReference type="EMBL" id="QGA26822.1"/>
    </source>
</evidence>
<organism evidence="8 9">
    <name type="scientific">Sphingobacterium zhuxiongii</name>
    <dbReference type="NCBI Taxonomy" id="2662364"/>
    <lineage>
        <taxon>Bacteria</taxon>
        <taxon>Pseudomonadati</taxon>
        <taxon>Bacteroidota</taxon>
        <taxon>Sphingobacteriia</taxon>
        <taxon>Sphingobacteriales</taxon>
        <taxon>Sphingobacteriaceae</taxon>
        <taxon>Sphingobacterium</taxon>
    </lineage>
</organism>
<protein>
    <submittedName>
        <fullName evidence="8">Aminotransferase class I/II-fold pyridoxal phosphate-dependent enzyme</fullName>
    </submittedName>
</protein>
<dbReference type="InterPro" id="IPR050087">
    <property type="entry name" value="AON_synthase_class-II"/>
</dbReference>
<evidence type="ECO:0000256" key="3">
    <source>
        <dbReference type="ARBA" id="ARBA00010008"/>
    </source>
</evidence>
<dbReference type="RefSeq" id="WP_153511670.1">
    <property type="nucleotide sequence ID" value="NZ_CP045652.1"/>
</dbReference>
<dbReference type="InterPro" id="IPR015424">
    <property type="entry name" value="PyrdxlP-dep_Trfase"/>
</dbReference>
<dbReference type="AlphaFoldDB" id="A0A5Q0QGM9"/>
<evidence type="ECO:0000256" key="6">
    <source>
        <dbReference type="RuleBase" id="RU003693"/>
    </source>
</evidence>
<evidence type="ECO:0000259" key="7">
    <source>
        <dbReference type="Pfam" id="PF00155"/>
    </source>
</evidence>
<evidence type="ECO:0000256" key="4">
    <source>
        <dbReference type="ARBA" id="ARBA00022679"/>
    </source>
</evidence>
<dbReference type="InterPro" id="IPR015421">
    <property type="entry name" value="PyrdxlP-dep_Trfase_major"/>
</dbReference>
<dbReference type="KEGG" id="sphe:GFH32_11035"/>
<dbReference type="GO" id="GO:0008483">
    <property type="term" value="F:transaminase activity"/>
    <property type="evidence" value="ECO:0007669"/>
    <property type="project" value="UniProtKB-KW"/>
</dbReference>
<keyword evidence="4 8" id="KW-0808">Transferase</keyword>
<accession>A0A5Q0QGM9</accession>
<reference evidence="8 9" key="1">
    <citation type="submission" date="2019-10" db="EMBL/GenBank/DDBJ databases">
        <authorList>
            <person name="Dong K."/>
        </authorList>
    </citation>
    <scope>NUCLEOTIDE SEQUENCE [LARGE SCALE GENOMIC DNA]</scope>
    <source>
        <strain evidence="9">dk4302</strain>
    </source>
</reference>
<proteinExistence type="inferred from homology"/>
<dbReference type="GO" id="GO:0030170">
    <property type="term" value="F:pyridoxal phosphate binding"/>
    <property type="evidence" value="ECO:0007669"/>
    <property type="project" value="InterPro"/>
</dbReference>
<name>A0A5Q0QGM9_9SPHI</name>
<evidence type="ECO:0000256" key="2">
    <source>
        <dbReference type="ARBA" id="ARBA00005189"/>
    </source>
</evidence>
<keyword evidence="9" id="KW-1185">Reference proteome</keyword>
<dbReference type="PROSITE" id="PS00599">
    <property type="entry name" value="AA_TRANSFER_CLASS_2"/>
    <property type="match status" value="1"/>
</dbReference>
<dbReference type="GO" id="GO:0009102">
    <property type="term" value="P:biotin biosynthetic process"/>
    <property type="evidence" value="ECO:0007669"/>
    <property type="project" value="TreeGrafter"/>
</dbReference>
<evidence type="ECO:0000256" key="1">
    <source>
        <dbReference type="ARBA" id="ARBA00001933"/>
    </source>
</evidence>
<dbReference type="Gene3D" id="3.90.1150.10">
    <property type="entry name" value="Aspartate Aminotransferase, domain 1"/>
    <property type="match status" value="1"/>
</dbReference>
<evidence type="ECO:0000313" key="9">
    <source>
        <dbReference type="Proteomes" id="UP000326921"/>
    </source>
</evidence>
<feature type="domain" description="Aminotransferase class I/classII large" evidence="7">
    <location>
        <begin position="26"/>
        <end position="354"/>
    </location>
</feature>
<keyword evidence="5 6" id="KW-0663">Pyridoxal phosphate</keyword>
<comment type="cofactor">
    <cofactor evidence="1 6">
        <name>pyridoxal 5'-phosphate</name>
        <dbReference type="ChEBI" id="CHEBI:597326"/>
    </cofactor>
</comment>
<gene>
    <name evidence="8" type="ORF">GFH32_11035</name>
</gene>
<dbReference type="Proteomes" id="UP000326921">
    <property type="component" value="Chromosome"/>
</dbReference>
<sequence length="367" mass="40930">MLGSWQAKLVNRIEDSTVRTLKMQRDCVDFSSNDYLGLARNPLFQGDLMSIVLKYPSALKGATGSRLISGNTRTQEEVETFLAQRYGVESALLMSSGYIANLSLVSSLALRGDTILVDELIHRSVHDGCQMSAATKWKFRHQDLNHLESLLKKARGQIWVLVESIYSMDGDYAPLADLIDLTEAYGANLIVDEAHAVGVYGNGLVYEQGLMSRVFATVITFGKAMGFHGAAVLASQELNDYLVNFASPIIYSTGNSDLMALSIQAAYQFIDKNPTLREQLQQRIMYFNSHLKRTDRKVLFSAIQPVIIPELNKLKSTAEELERAGLSVYPVMPPTVPVNTGRLRICLHTHNSFDEIDRLTTIIKEYL</sequence>
<evidence type="ECO:0000256" key="5">
    <source>
        <dbReference type="ARBA" id="ARBA00022898"/>
    </source>
</evidence>